<evidence type="ECO:0000313" key="2">
    <source>
        <dbReference type="Proteomes" id="UP000249524"/>
    </source>
</evidence>
<evidence type="ECO:0008006" key="3">
    <source>
        <dbReference type="Google" id="ProtNLM"/>
    </source>
</evidence>
<organism evidence="1 2">
    <name type="scientific">Phenylobacterium kunshanense</name>
    <dbReference type="NCBI Taxonomy" id="1445034"/>
    <lineage>
        <taxon>Bacteria</taxon>
        <taxon>Pseudomonadati</taxon>
        <taxon>Pseudomonadota</taxon>
        <taxon>Alphaproteobacteria</taxon>
        <taxon>Caulobacterales</taxon>
        <taxon>Caulobacteraceae</taxon>
        <taxon>Phenylobacterium</taxon>
    </lineage>
</organism>
<proteinExistence type="predicted"/>
<dbReference type="RefSeq" id="WP_111275704.1">
    <property type="nucleotide sequence ID" value="NZ_QFYS01000003.1"/>
</dbReference>
<dbReference type="Proteomes" id="UP000249524">
    <property type="component" value="Unassembled WGS sequence"/>
</dbReference>
<dbReference type="AlphaFoldDB" id="A0A328BIB4"/>
<evidence type="ECO:0000313" key="1">
    <source>
        <dbReference type="EMBL" id="RAK66395.1"/>
    </source>
</evidence>
<comment type="caution">
    <text evidence="1">The sequence shown here is derived from an EMBL/GenBank/DDBJ whole genome shotgun (WGS) entry which is preliminary data.</text>
</comment>
<dbReference type="InterPro" id="IPR016084">
    <property type="entry name" value="Haem_Oase-like_multi-hlx"/>
</dbReference>
<accession>A0A328BIB4</accession>
<keyword evidence="2" id="KW-1185">Reference proteome</keyword>
<dbReference type="Gene3D" id="1.20.910.10">
    <property type="entry name" value="Heme oxygenase-like"/>
    <property type="match status" value="1"/>
</dbReference>
<name>A0A328BIB4_9CAUL</name>
<sequence>MTHPHATASLEAVVEARFDRHPFENGLTRANAEQVLRHYLAMSISFPFLQAGAIADTFQYLVDAQGDIDAEAEATAVVGAFLVWDEFGGHACLMQEGMPGLPNILRTSAFHANLLRRDLHTIFGREITPEFGEPTASYLRALRVGLSNADPLRRVAHMAAFEKHANQMINALWNGLESGMGCKKESLAYFQTHVGGDDPAEAYHVMMTERLLSNTVCAAEAPGFLKWFEDAYALNWEWCENLTFLSPERGQ</sequence>
<gene>
    <name evidence="1" type="ORF">DJ019_09120</name>
</gene>
<dbReference type="OrthoDB" id="9805575at2"/>
<protein>
    <recommendedName>
        <fullName evidence="3">Iron-containing redox enzyme family protein</fullName>
    </recommendedName>
</protein>
<reference evidence="1 2" key="1">
    <citation type="submission" date="2018-05" db="EMBL/GenBank/DDBJ databases">
        <authorList>
            <person name="Lanie J.A."/>
            <person name="Ng W.-L."/>
            <person name="Kazmierczak K.M."/>
            <person name="Andrzejewski T.M."/>
            <person name="Davidsen T.M."/>
            <person name="Wayne K.J."/>
            <person name="Tettelin H."/>
            <person name="Glass J.I."/>
            <person name="Rusch D."/>
            <person name="Podicherti R."/>
            <person name="Tsui H.-C.T."/>
            <person name="Winkler M.E."/>
        </authorList>
    </citation>
    <scope>NUCLEOTIDE SEQUENCE [LARGE SCALE GENOMIC DNA]</scope>
    <source>
        <strain evidence="1 2">BUT-10</strain>
    </source>
</reference>
<dbReference type="EMBL" id="QFYS01000003">
    <property type="protein sequence ID" value="RAK66395.1"/>
    <property type="molecule type" value="Genomic_DNA"/>
</dbReference>